<comment type="subcellular location">
    <subcellularLocation>
        <location evidence="1 14">Cell outer membrane</location>
        <topology evidence="1 14">Multi-pass membrane protein</topology>
    </subcellularLocation>
</comment>
<keyword evidence="13 14" id="KW-0998">Cell outer membrane</keyword>
<feature type="chain" id="PRO_5041689857" evidence="17">
    <location>
        <begin position="37"/>
        <end position="806"/>
    </location>
</feature>
<evidence type="ECO:0000256" key="9">
    <source>
        <dbReference type="ARBA" id="ARBA00023065"/>
    </source>
</evidence>
<evidence type="ECO:0000313" key="19">
    <source>
        <dbReference type="EMBL" id="GAJ92358.1"/>
    </source>
</evidence>
<protein>
    <submittedName>
        <fullName evidence="19">Ferrichrome-iron receptor</fullName>
    </submittedName>
</protein>
<evidence type="ECO:0000256" key="2">
    <source>
        <dbReference type="ARBA" id="ARBA00009810"/>
    </source>
</evidence>
<dbReference type="EMBL" id="BAYX01000003">
    <property type="protein sequence ID" value="GAJ92358.1"/>
    <property type="molecule type" value="Genomic_DNA"/>
</dbReference>
<evidence type="ECO:0000256" key="13">
    <source>
        <dbReference type="ARBA" id="ARBA00023237"/>
    </source>
</evidence>
<evidence type="ECO:0000256" key="8">
    <source>
        <dbReference type="ARBA" id="ARBA00023004"/>
    </source>
</evidence>
<keyword evidence="12 19" id="KW-0675">Receptor</keyword>
<dbReference type="InterPro" id="IPR039426">
    <property type="entry name" value="TonB-dep_rcpt-like"/>
</dbReference>
<evidence type="ECO:0000256" key="7">
    <source>
        <dbReference type="ARBA" id="ARBA00022729"/>
    </source>
</evidence>
<evidence type="ECO:0000256" key="6">
    <source>
        <dbReference type="ARBA" id="ARBA00022692"/>
    </source>
</evidence>
<dbReference type="InterPro" id="IPR010105">
    <property type="entry name" value="TonB_sidphr_rcpt"/>
</dbReference>
<keyword evidence="6 14" id="KW-0812">Transmembrane</keyword>
<dbReference type="Gene3D" id="2.40.170.20">
    <property type="entry name" value="TonB-dependent receptor, beta-barrel domain"/>
    <property type="match status" value="1"/>
</dbReference>
<reference evidence="19 20" key="1">
    <citation type="submission" date="2014-05" db="EMBL/GenBank/DDBJ databases">
        <title>Whole genome shotgun sequence of Rhizobium rhizogenes NBRC 13257.</title>
        <authorList>
            <person name="Katano-Makiyama Y."/>
            <person name="Hosoyama A."/>
            <person name="Hashimoto M."/>
            <person name="Hosoyama Y."/>
            <person name="Noguchi M."/>
            <person name="Tsuchikane K."/>
            <person name="Kimura A."/>
            <person name="Ohji S."/>
            <person name="Ichikawa N."/>
            <person name="Yamazoe A."/>
            <person name="Fujita N."/>
        </authorList>
    </citation>
    <scope>NUCLEOTIDE SEQUENCE [LARGE SCALE GENOMIC DNA]</scope>
    <source>
        <strain evidence="19 20">NBRC 13257</strain>
    </source>
</reference>
<name>A0AA87PYW6_RHIRH</name>
<dbReference type="GO" id="GO:0038023">
    <property type="term" value="F:signaling receptor activity"/>
    <property type="evidence" value="ECO:0007669"/>
    <property type="project" value="InterPro"/>
</dbReference>
<feature type="region of interest" description="Disordered" evidence="16">
    <location>
        <begin position="165"/>
        <end position="185"/>
    </location>
</feature>
<dbReference type="InterPro" id="IPR037066">
    <property type="entry name" value="Plug_dom_sf"/>
</dbReference>
<keyword evidence="10 15" id="KW-0798">TonB box</keyword>
<dbReference type="Gene3D" id="2.170.130.10">
    <property type="entry name" value="TonB-dependent receptor, plug domain"/>
    <property type="match status" value="1"/>
</dbReference>
<dbReference type="InterPro" id="IPR036942">
    <property type="entry name" value="Beta-barrel_TonB_sf"/>
</dbReference>
<dbReference type="PANTHER" id="PTHR32552">
    <property type="entry name" value="FERRICHROME IRON RECEPTOR-RELATED"/>
    <property type="match status" value="1"/>
</dbReference>
<evidence type="ECO:0000256" key="12">
    <source>
        <dbReference type="ARBA" id="ARBA00023170"/>
    </source>
</evidence>
<proteinExistence type="inferred from homology"/>
<keyword evidence="7 17" id="KW-0732">Signal</keyword>
<dbReference type="SMART" id="SM00965">
    <property type="entry name" value="STN"/>
    <property type="match status" value="1"/>
</dbReference>
<evidence type="ECO:0000256" key="17">
    <source>
        <dbReference type="SAM" id="SignalP"/>
    </source>
</evidence>
<comment type="caution">
    <text evidence="19">The sequence shown here is derived from an EMBL/GenBank/DDBJ whole genome shotgun (WGS) entry which is preliminary data.</text>
</comment>
<evidence type="ECO:0000256" key="16">
    <source>
        <dbReference type="SAM" id="MobiDB-lite"/>
    </source>
</evidence>
<organism evidence="19 20">
    <name type="scientific">Rhizobium rhizogenes NBRC 13257</name>
    <dbReference type="NCBI Taxonomy" id="1220581"/>
    <lineage>
        <taxon>Bacteria</taxon>
        <taxon>Pseudomonadati</taxon>
        <taxon>Pseudomonadota</taxon>
        <taxon>Alphaproteobacteria</taxon>
        <taxon>Hyphomicrobiales</taxon>
        <taxon>Rhizobiaceae</taxon>
        <taxon>Rhizobium/Agrobacterium group</taxon>
        <taxon>Rhizobium</taxon>
    </lineage>
</organism>
<dbReference type="PROSITE" id="PS52016">
    <property type="entry name" value="TONB_DEPENDENT_REC_3"/>
    <property type="match status" value="1"/>
</dbReference>
<evidence type="ECO:0000313" key="20">
    <source>
        <dbReference type="Proteomes" id="UP000026941"/>
    </source>
</evidence>
<keyword evidence="8" id="KW-0408">Iron</keyword>
<dbReference type="GO" id="GO:0009279">
    <property type="term" value="C:cell outer membrane"/>
    <property type="evidence" value="ECO:0007669"/>
    <property type="project" value="UniProtKB-SubCell"/>
</dbReference>
<keyword evidence="4 14" id="KW-1134">Transmembrane beta strand</keyword>
<sequence>MIKGARVASMNWKVKRGAFAATVFVGISAFAGAALAQTANKPEANAGQTTVNVSIAAGSLESAILAFGRQANIRLLYPTALTVGKTTRGVSGNLPAKAAVAQLLAGSGLVYSFTGPNTVRIYDRADQSARAGGVAADGSTVLEPLVIQGQDQGIKGVLETDGYVGKSGRSATKTDTPIAETPQSISTVSQKQLQDLRPQNLSEALNYTPGARLGQYGAEPRYDAFKVRGIDLTYTGIFRDGLRQIASPNGLFRLEPYGVEAIATLRGPSASVYGASSSGGIVDIISKRPTEEKLREIEVQYGSYGRLQSAFDFSGPVTDDNTLLYRVTGLVRDGRNQIAAIKDDRQYIAPALTWQPDEDTKLTLLGEYMNSTIGGTWGYINKYGLAGTSIGATSEYGGDARFNDFKQKQWRIGYELEQALSDSVTLYHKLRYSDISARQEWVFADYPGIVREDNSGLATDTYLKTDFDTGPLQHQLITGIDYSYMKYTSRQGSGPDLFTDSYSYMPNINYSETQKQNSLGIYVQDQIEYDAWRFTAGLRHDWHKSDYTPGGTSYSRDDSETTFRVGLGYVTPWNVMPYVSYGTSYVANPGVIQTFNSVAQQADPTLGKQIEVGVKYQIPDRNVSITAALFNIDQENATVYETSSGLNLLRQLDLKSRGFELEATASLDNGLKLIAAYSYNDVEITKLTSETKGNTLNSSPYHMFSLWADYEVQSGALEGLGIGAGLRYVGSSFGDNVHTPVLDNKARTFVDASLRYDLGKINPSFEGVRLQVNATNLLNEVKQVCTTGFCYWDEGRKVVASVRYRF</sequence>
<evidence type="ECO:0000256" key="1">
    <source>
        <dbReference type="ARBA" id="ARBA00004571"/>
    </source>
</evidence>
<gene>
    <name evidence="19" type="ORF">RRH01S_03_04320</name>
</gene>
<dbReference type="Proteomes" id="UP000026941">
    <property type="component" value="Unassembled WGS sequence"/>
</dbReference>
<evidence type="ECO:0000256" key="5">
    <source>
        <dbReference type="ARBA" id="ARBA00022496"/>
    </source>
</evidence>
<dbReference type="Pfam" id="PF00593">
    <property type="entry name" value="TonB_dep_Rec_b-barrel"/>
    <property type="match status" value="1"/>
</dbReference>
<evidence type="ECO:0000256" key="4">
    <source>
        <dbReference type="ARBA" id="ARBA00022452"/>
    </source>
</evidence>
<feature type="compositionally biased region" description="Polar residues" evidence="16">
    <location>
        <begin position="169"/>
        <end position="185"/>
    </location>
</feature>
<dbReference type="AlphaFoldDB" id="A0AA87PYW6"/>
<dbReference type="Pfam" id="PF07715">
    <property type="entry name" value="Plug"/>
    <property type="match status" value="1"/>
</dbReference>
<accession>A0AA87PYW6</accession>
<dbReference type="PANTHER" id="PTHR32552:SF68">
    <property type="entry name" value="FERRICHROME OUTER MEMBRANE TRANSPORTER_PHAGE RECEPTOR"/>
    <property type="match status" value="1"/>
</dbReference>
<dbReference type="Pfam" id="PF07660">
    <property type="entry name" value="STN"/>
    <property type="match status" value="1"/>
</dbReference>
<feature type="signal peptide" evidence="17">
    <location>
        <begin position="1"/>
        <end position="36"/>
    </location>
</feature>
<dbReference type="GO" id="GO:0015344">
    <property type="term" value="F:siderophore uptake transmembrane transporter activity"/>
    <property type="evidence" value="ECO:0007669"/>
    <property type="project" value="TreeGrafter"/>
</dbReference>
<evidence type="ECO:0000259" key="18">
    <source>
        <dbReference type="SMART" id="SM00965"/>
    </source>
</evidence>
<keyword evidence="5" id="KW-0410">Iron transport</keyword>
<dbReference type="GO" id="GO:0015891">
    <property type="term" value="P:siderophore transport"/>
    <property type="evidence" value="ECO:0007669"/>
    <property type="project" value="InterPro"/>
</dbReference>
<keyword evidence="3 14" id="KW-0813">Transport</keyword>
<evidence type="ECO:0000256" key="11">
    <source>
        <dbReference type="ARBA" id="ARBA00023136"/>
    </source>
</evidence>
<keyword evidence="11 14" id="KW-0472">Membrane</keyword>
<dbReference type="SUPFAM" id="SSF56935">
    <property type="entry name" value="Porins"/>
    <property type="match status" value="1"/>
</dbReference>
<dbReference type="CDD" id="cd01347">
    <property type="entry name" value="ligand_gated_channel"/>
    <property type="match status" value="1"/>
</dbReference>
<evidence type="ECO:0000256" key="15">
    <source>
        <dbReference type="RuleBase" id="RU003357"/>
    </source>
</evidence>
<evidence type="ECO:0000256" key="14">
    <source>
        <dbReference type="PROSITE-ProRule" id="PRU01360"/>
    </source>
</evidence>
<dbReference type="InterPro" id="IPR011662">
    <property type="entry name" value="Secretin/TonB_short_N"/>
</dbReference>
<dbReference type="NCBIfam" id="TIGR01783">
    <property type="entry name" value="TonB-siderophor"/>
    <property type="match status" value="1"/>
</dbReference>
<dbReference type="Gene3D" id="3.55.50.30">
    <property type="match status" value="1"/>
</dbReference>
<evidence type="ECO:0000256" key="10">
    <source>
        <dbReference type="ARBA" id="ARBA00023077"/>
    </source>
</evidence>
<dbReference type="InterPro" id="IPR012910">
    <property type="entry name" value="Plug_dom"/>
</dbReference>
<keyword evidence="9" id="KW-0406">Ion transport</keyword>
<feature type="domain" description="Secretin/TonB short N-terminal" evidence="18">
    <location>
        <begin position="73"/>
        <end position="124"/>
    </location>
</feature>
<comment type="similarity">
    <text evidence="2 14 15">Belongs to the TonB-dependent receptor family.</text>
</comment>
<dbReference type="InterPro" id="IPR000531">
    <property type="entry name" value="Beta-barrel_TonB"/>
</dbReference>
<evidence type="ECO:0000256" key="3">
    <source>
        <dbReference type="ARBA" id="ARBA00022448"/>
    </source>
</evidence>